<dbReference type="EMBL" id="BSPK01000084">
    <property type="protein sequence ID" value="GLS65988.1"/>
    <property type="molecule type" value="Genomic_DNA"/>
</dbReference>
<dbReference type="Proteomes" id="UP000321960">
    <property type="component" value="Unassembled WGS sequence"/>
</dbReference>
<dbReference type="InterPro" id="IPR005180">
    <property type="entry name" value="DUF302"/>
</dbReference>
<dbReference type="SUPFAM" id="SSF103247">
    <property type="entry name" value="TT1751-like"/>
    <property type="match status" value="1"/>
</dbReference>
<sequence>MLDHDDGNRHGLQSASDILIRTVLDAQPSPAQILARTDAQRDFIQESCFGGQMTIAKFEVERFSLRSSKPFDAVVTALKSAVGQPDMVEFFKETRATESFPDLEGVVRRGLGRVDLMLFAEFDLGDILRRENGTGTPKIMRFVIGNPLIMKEMVKHVPDAGSYAPITVLIDERPDGVHISYDLMESILLSYGSSKALVVARDLDATITSLLHECAN</sequence>
<name>A0A512IZF0_9HYPH</name>
<comment type="caution">
    <text evidence="2">The sequence shown here is derived from an EMBL/GenBank/DDBJ whole genome shotgun (WGS) entry which is preliminary data.</text>
</comment>
<accession>A0A512IZF0</accession>
<reference evidence="3" key="4">
    <citation type="submission" date="2023-01" db="EMBL/GenBank/DDBJ databases">
        <title>Draft genome sequence of Methylobacterium oxalidis strain NBRC 107715.</title>
        <authorList>
            <person name="Sun Q."/>
            <person name="Mori K."/>
        </authorList>
    </citation>
    <scope>NUCLEOTIDE SEQUENCE</scope>
    <source>
        <strain evidence="3">NBRC 107715</strain>
    </source>
</reference>
<reference evidence="2 4" key="3">
    <citation type="submission" date="2019-07" db="EMBL/GenBank/DDBJ databases">
        <title>Whole genome shotgun sequence of Methylobacterium oxalidis NBRC 107715.</title>
        <authorList>
            <person name="Hosoyama A."/>
            <person name="Uohara A."/>
            <person name="Ohji S."/>
            <person name="Ichikawa N."/>
        </authorList>
    </citation>
    <scope>NUCLEOTIDE SEQUENCE [LARGE SCALE GENOMIC DNA]</scope>
    <source>
        <strain evidence="2 4">NBRC 107715</strain>
    </source>
</reference>
<protein>
    <recommendedName>
        <fullName evidence="1">DUF302 domain-containing protein</fullName>
    </recommendedName>
</protein>
<dbReference type="Gene3D" id="3.30.310.70">
    <property type="entry name" value="TT1751-like domain"/>
    <property type="match status" value="1"/>
</dbReference>
<organism evidence="2 4">
    <name type="scientific">Methylobacterium oxalidis</name>
    <dbReference type="NCBI Taxonomy" id="944322"/>
    <lineage>
        <taxon>Bacteria</taxon>
        <taxon>Pseudomonadati</taxon>
        <taxon>Pseudomonadota</taxon>
        <taxon>Alphaproteobacteria</taxon>
        <taxon>Hyphomicrobiales</taxon>
        <taxon>Methylobacteriaceae</taxon>
        <taxon>Methylobacterium</taxon>
    </lineage>
</organism>
<dbReference type="InterPro" id="IPR035923">
    <property type="entry name" value="TT1751-like_sf"/>
</dbReference>
<evidence type="ECO:0000259" key="1">
    <source>
        <dbReference type="Pfam" id="PF03625"/>
    </source>
</evidence>
<dbReference type="Pfam" id="PF03625">
    <property type="entry name" value="DUF302"/>
    <property type="match status" value="1"/>
</dbReference>
<evidence type="ECO:0000313" key="4">
    <source>
        <dbReference type="Proteomes" id="UP000321960"/>
    </source>
</evidence>
<proteinExistence type="predicted"/>
<dbReference type="Proteomes" id="UP001156856">
    <property type="component" value="Unassembled WGS sequence"/>
</dbReference>
<reference evidence="5" key="2">
    <citation type="journal article" date="2019" name="Int. J. Syst. Evol. Microbiol.">
        <title>The Global Catalogue of Microorganisms (GCM) 10K type strain sequencing project: providing services to taxonomists for standard genome sequencing and annotation.</title>
        <authorList>
            <consortium name="The Broad Institute Genomics Platform"/>
            <consortium name="The Broad Institute Genome Sequencing Center for Infectious Disease"/>
            <person name="Wu L."/>
            <person name="Ma J."/>
        </authorList>
    </citation>
    <scope>NUCLEOTIDE SEQUENCE [LARGE SCALE GENOMIC DNA]</scope>
    <source>
        <strain evidence="5">NBRC 107715</strain>
    </source>
</reference>
<reference evidence="3" key="1">
    <citation type="journal article" date="2014" name="Int. J. Syst. Evol. Microbiol.">
        <title>Complete genome of a new Firmicutes species belonging to the dominant human colonic microbiota ('Ruminococcus bicirculans') reveals two chromosomes and a selective capacity to utilize plant glucans.</title>
        <authorList>
            <consortium name="NISC Comparative Sequencing Program"/>
            <person name="Wegmann U."/>
            <person name="Louis P."/>
            <person name="Goesmann A."/>
            <person name="Henrissat B."/>
            <person name="Duncan S.H."/>
            <person name="Flint H.J."/>
        </authorList>
    </citation>
    <scope>NUCLEOTIDE SEQUENCE</scope>
    <source>
        <strain evidence="3">NBRC 107715</strain>
    </source>
</reference>
<dbReference type="EMBL" id="BJZU01000016">
    <property type="protein sequence ID" value="GEP03055.1"/>
    <property type="molecule type" value="Genomic_DNA"/>
</dbReference>
<evidence type="ECO:0000313" key="3">
    <source>
        <dbReference type="EMBL" id="GLS65988.1"/>
    </source>
</evidence>
<dbReference type="CDD" id="cd14797">
    <property type="entry name" value="DUF302"/>
    <property type="match status" value="1"/>
</dbReference>
<evidence type="ECO:0000313" key="5">
    <source>
        <dbReference type="Proteomes" id="UP001156856"/>
    </source>
</evidence>
<feature type="domain" description="DUF302" evidence="1">
    <location>
        <begin position="122"/>
        <end position="181"/>
    </location>
</feature>
<dbReference type="AlphaFoldDB" id="A0A512IZF0"/>
<keyword evidence="5" id="KW-1185">Reference proteome</keyword>
<gene>
    <name evidence="3" type="ORF">GCM10007888_43700</name>
    <name evidence="2" type="ORF">MOX02_10930</name>
</gene>
<evidence type="ECO:0000313" key="2">
    <source>
        <dbReference type="EMBL" id="GEP03055.1"/>
    </source>
</evidence>